<evidence type="ECO:0000259" key="2">
    <source>
        <dbReference type="PROSITE" id="PS50994"/>
    </source>
</evidence>
<dbReference type="PROSITE" id="PS50994">
    <property type="entry name" value="INTEGRASE"/>
    <property type="match status" value="1"/>
</dbReference>
<proteinExistence type="predicted"/>
<dbReference type="InterPro" id="IPR047656">
    <property type="entry name" value="IS481-like_transpos"/>
</dbReference>
<feature type="compositionally biased region" description="Basic residues" evidence="1">
    <location>
        <begin position="149"/>
        <end position="161"/>
    </location>
</feature>
<dbReference type="Pfam" id="PF13011">
    <property type="entry name" value="LZ_Tnp_IS481"/>
    <property type="match status" value="1"/>
</dbReference>
<feature type="domain" description="Integrase catalytic" evidence="2">
    <location>
        <begin position="127"/>
        <end position="320"/>
    </location>
</feature>
<dbReference type="AlphaFoldDB" id="A0AAU7AWZ3"/>
<protein>
    <submittedName>
        <fullName evidence="3">IS481 family transposase ISAav5</fullName>
    </submittedName>
</protein>
<dbReference type="InterPro" id="IPR001584">
    <property type="entry name" value="Integrase_cat-core"/>
</dbReference>
<dbReference type="InterPro" id="IPR012337">
    <property type="entry name" value="RNaseH-like_sf"/>
</dbReference>
<dbReference type="EMBL" id="CP114014">
    <property type="protein sequence ID" value="XAY05995.1"/>
    <property type="molecule type" value="Genomic_DNA"/>
</dbReference>
<reference evidence="3" key="1">
    <citation type="submission" date="2022-12" db="EMBL/GenBank/DDBJ databases">
        <title>Paraconexibacter alkalitolerans sp. nov. and Baekduia alba sp. nov., isolated from soil and emended description of the genera Paraconexibacter (Chun et al., 2020) and Baekduia (An et al., 2020).</title>
        <authorList>
            <person name="Vieira S."/>
            <person name="Huber K.J."/>
            <person name="Geppert A."/>
            <person name="Wolf J."/>
            <person name="Neumann-Schaal M."/>
            <person name="Muesken M."/>
            <person name="Overmann J."/>
        </authorList>
    </citation>
    <scope>NUCLEOTIDE SEQUENCE</scope>
    <source>
        <strain evidence="3">AEG42_29</strain>
    </source>
</reference>
<organism evidence="3">
    <name type="scientific">Paraconexibacter sp. AEG42_29</name>
    <dbReference type="NCBI Taxonomy" id="2997339"/>
    <lineage>
        <taxon>Bacteria</taxon>
        <taxon>Bacillati</taxon>
        <taxon>Actinomycetota</taxon>
        <taxon>Thermoleophilia</taxon>
        <taxon>Solirubrobacterales</taxon>
        <taxon>Paraconexibacteraceae</taxon>
        <taxon>Paraconexibacter</taxon>
    </lineage>
</organism>
<dbReference type="Pfam" id="PF13683">
    <property type="entry name" value="rve_3"/>
    <property type="match status" value="1"/>
</dbReference>
<dbReference type="NCBIfam" id="NF033577">
    <property type="entry name" value="transpos_IS481"/>
    <property type="match status" value="1"/>
</dbReference>
<dbReference type="SUPFAM" id="SSF46689">
    <property type="entry name" value="Homeodomain-like"/>
    <property type="match status" value="1"/>
</dbReference>
<feature type="region of interest" description="Disordered" evidence="1">
    <location>
        <begin position="148"/>
        <end position="168"/>
    </location>
</feature>
<accession>A0AAU7AWZ3</accession>
<dbReference type="InterPro" id="IPR036397">
    <property type="entry name" value="RNaseH_sf"/>
</dbReference>
<dbReference type="InterPro" id="IPR009057">
    <property type="entry name" value="Homeodomain-like_sf"/>
</dbReference>
<dbReference type="GO" id="GO:0003676">
    <property type="term" value="F:nucleic acid binding"/>
    <property type="evidence" value="ECO:0007669"/>
    <property type="project" value="InterPro"/>
</dbReference>
<sequence>MRMHANARLSPIGRQLLVDRIERERWSVRDAAESAGISERTAWKWLARWRSHGVEGLQDRSSAPRVVAGKTSPETVAAIVALRRVRFTGAEIAELLEKPLSTVSAVLKREGLGKLSRLDAELVQRYERARPGELIHIDVKKLGRIKGGAGKRVRGGKKAHYNPRPADAAGVPRKQVGWDAVHIAIDDATRLAYAEVLPNETGHTAAGFLRRAVAYFASYGITVERLLTDNGAPYISAIHAVTCSQLRIRHLRTRPYRPQTNGKAERFIRTMLEGWAYGAIYGSTEERTRALDGWLWHYNHRRRHQAIGRLTPATRLNNLLGTYT</sequence>
<evidence type="ECO:0000256" key="1">
    <source>
        <dbReference type="SAM" id="MobiDB-lite"/>
    </source>
</evidence>
<dbReference type="PANTHER" id="PTHR35004:SF6">
    <property type="entry name" value="TRANSPOSASE"/>
    <property type="match status" value="1"/>
</dbReference>
<evidence type="ECO:0000313" key="3">
    <source>
        <dbReference type="EMBL" id="XAY05995.1"/>
    </source>
</evidence>
<dbReference type="Gene3D" id="3.30.420.10">
    <property type="entry name" value="Ribonuclease H-like superfamily/Ribonuclease H"/>
    <property type="match status" value="1"/>
</dbReference>
<name>A0AAU7AWZ3_9ACTN</name>
<dbReference type="PANTHER" id="PTHR35004">
    <property type="entry name" value="TRANSPOSASE RV3428C-RELATED"/>
    <property type="match status" value="1"/>
</dbReference>
<gene>
    <name evidence="3" type="ORF">DSM112329_02856</name>
</gene>
<dbReference type="KEGG" id="parq:DSM112329_02856"/>
<dbReference type="GO" id="GO:0015074">
    <property type="term" value="P:DNA integration"/>
    <property type="evidence" value="ECO:0007669"/>
    <property type="project" value="InterPro"/>
</dbReference>
<dbReference type="InterPro" id="IPR024967">
    <property type="entry name" value="DNA-bd_IS481-type"/>
</dbReference>
<dbReference type="SUPFAM" id="SSF53098">
    <property type="entry name" value="Ribonuclease H-like"/>
    <property type="match status" value="1"/>
</dbReference>